<dbReference type="InterPro" id="IPR001789">
    <property type="entry name" value="Sig_transdc_resp-reg_receiver"/>
</dbReference>
<dbReference type="Pfam" id="PF00072">
    <property type="entry name" value="Response_reg"/>
    <property type="match status" value="1"/>
</dbReference>
<dbReference type="GO" id="GO:0000160">
    <property type="term" value="P:phosphorelay signal transduction system"/>
    <property type="evidence" value="ECO:0007669"/>
    <property type="project" value="InterPro"/>
</dbReference>
<name>A0A923KJZ2_9FLAO</name>
<organism evidence="3 4">
    <name type="scientific">Hyunsoonleella aquatilis</name>
    <dbReference type="NCBI Taxonomy" id="2762758"/>
    <lineage>
        <taxon>Bacteria</taxon>
        <taxon>Pseudomonadati</taxon>
        <taxon>Bacteroidota</taxon>
        <taxon>Flavobacteriia</taxon>
        <taxon>Flavobacteriales</taxon>
        <taxon>Flavobacteriaceae</taxon>
    </lineage>
</organism>
<dbReference type="PROSITE" id="PS50110">
    <property type="entry name" value="RESPONSE_REGULATORY"/>
    <property type="match status" value="1"/>
</dbReference>
<dbReference type="PANTHER" id="PTHR45566">
    <property type="entry name" value="HTH-TYPE TRANSCRIPTIONAL REGULATOR YHJB-RELATED"/>
    <property type="match status" value="1"/>
</dbReference>
<feature type="domain" description="Response regulatory" evidence="2">
    <location>
        <begin position="3"/>
        <end position="127"/>
    </location>
</feature>
<dbReference type="RefSeq" id="WP_186558250.1">
    <property type="nucleotide sequence ID" value="NZ_JACNMF010000001.1"/>
</dbReference>
<evidence type="ECO:0000259" key="2">
    <source>
        <dbReference type="PROSITE" id="PS50110"/>
    </source>
</evidence>
<dbReference type="Gene3D" id="3.40.50.2300">
    <property type="match status" value="1"/>
</dbReference>
<keyword evidence="1" id="KW-0597">Phosphoprotein</keyword>
<accession>A0A923KJZ2</accession>
<dbReference type="PANTHER" id="PTHR45566:SF2">
    <property type="entry name" value="NARL SUBFAMILY"/>
    <property type="match status" value="1"/>
</dbReference>
<sequence>MNNLLIIEDCPFTCQGYKTLLEHGMATPFSLQFANTCDEAVKLIKTKTFDFVLLDLQLPVSKNEKYVCGEDLGLLIRNMWPEAKIIILTNISDAIRIKSIIDEIDPEGFLIKAKSNPMDLKNTIETVLRGDRFYCNTTTNYIKENYNSVKISEYDRQILYHLSMGLKTKDLCKHIPLSLRSIEVRKTRLKTLLNSGKNKNFNLVKEAKKLGYI</sequence>
<evidence type="ECO:0000313" key="4">
    <source>
        <dbReference type="Proteomes" id="UP000656244"/>
    </source>
</evidence>
<dbReference type="InterPro" id="IPR011006">
    <property type="entry name" value="CheY-like_superfamily"/>
</dbReference>
<dbReference type="Proteomes" id="UP000656244">
    <property type="component" value="Unassembled WGS sequence"/>
</dbReference>
<feature type="modified residue" description="4-aspartylphosphate" evidence="1">
    <location>
        <position position="55"/>
    </location>
</feature>
<dbReference type="EMBL" id="JACNMF010000001">
    <property type="protein sequence ID" value="MBC3757253.1"/>
    <property type="molecule type" value="Genomic_DNA"/>
</dbReference>
<evidence type="ECO:0000313" key="3">
    <source>
        <dbReference type="EMBL" id="MBC3757253.1"/>
    </source>
</evidence>
<comment type="caution">
    <text evidence="3">The sequence shown here is derived from an EMBL/GenBank/DDBJ whole genome shotgun (WGS) entry which is preliminary data.</text>
</comment>
<keyword evidence="4" id="KW-1185">Reference proteome</keyword>
<protein>
    <submittedName>
        <fullName evidence="3">Response regulator transcription factor</fullName>
    </submittedName>
</protein>
<evidence type="ECO:0000256" key="1">
    <source>
        <dbReference type="PROSITE-ProRule" id="PRU00169"/>
    </source>
</evidence>
<dbReference type="SUPFAM" id="SSF52172">
    <property type="entry name" value="CheY-like"/>
    <property type="match status" value="1"/>
</dbReference>
<dbReference type="InterPro" id="IPR051015">
    <property type="entry name" value="EvgA-like"/>
</dbReference>
<reference evidence="3" key="1">
    <citation type="submission" date="2020-08" db="EMBL/GenBank/DDBJ databases">
        <title>Hyunsoonleella sp. strain SJ7 genome sequencing and assembly.</title>
        <authorList>
            <person name="Kim I."/>
        </authorList>
    </citation>
    <scope>NUCLEOTIDE SEQUENCE</scope>
    <source>
        <strain evidence="3">SJ7</strain>
    </source>
</reference>
<dbReference type="AlphaFoldDB" id="A0A923KJZ2"/>
<proteinExistence type="predicted"/>
<gene>
    <name evidence="3" type="ORF">H7U19_02475</name>
</gene>